<evidence type="ECO:0000313" key="1">
    <source>
        <dbReference type="EMBL" id="OYR57018.1"/>
    </source>
</evidence>
<accession>A0A256IKD8</accession>
<evidence type="ECO:0008006" key="3">
    <source>
        <dbReference type="Google" id="ProtNLM"/>
    </source>
</evidence>
<evidence type="ECO:0000313" key="2">
    <source>
        <dbReference type="Proteomes" id="UP000216409"/>
    </source>
</evidence>
<gene>
    <name evidence="1" type="ORF">DJ83_18055</name>
</gene>
<organism evidence="1 2">
    <name type="scientific">Halorubrum ezzemoulense</name>
    <name type="common">Halorubrum chaoviator</name>
    <dbReference type="NCBI Taxonomy" id="337243"/>
    <lineage>
        <taxon>Archaea</taxon>
        <taxon>Methanobacteriati</taxon>
        <taxon>Methanobacteriota</taxon>
        <taxon>Stenosarchaea group</taxon>
        <taxon>Halobacteria</taxon>
        <taxon>Halobacteriales</taxon>
        <taxon>Haloferacaceae</taxon>
        <taxon>Halorubrum</taxon>
    </lineage>
</organism>
<proteinExistence type="predicted"/>
<dbReference type="AlphaFoldDB" id="A0A256IKD8"/>
<dbReference type="Proteomes" id="UP000216409">
    <property type="component" value="Unassembled WGS sequence"/>
</dbReference>
<comment type="caution">
    <text evidence="1">The sequence shown here is derived from an EMBL/GenBank/DDBJ whole genome shotgun (WGS) entry which is preliminary data.</text>
</comment>
<sequence>MPTARRTLTLTLLLVAAGSLIFTTGAAVVDGPADTAADGNLAVQPADGPNGQYAYLNNDDEIAIDVSASNPNIQDPCPVSSI</sequence>
<dbReference type="EMBL" id="NHOW01000226">
    <property type="protein sequence ID" value="OYR57018.1"/>
    <property type="molecule type" value="Genomic_DNA"/>
</dbReference>
<name>A0A256IKD8_HALEZ</name>
<reference evidence="1 2" key="1">
    <citation type="journal article" date="2014" name="Front. Microbiol.">
        <title>Population and genomic analysis of the genus Halorubrum.</title>
        <authorList>
            <person name="Fullmer M.S."/>
            <person name="Soucy S.M."/>
            <person name="Swithers K.S."/>
            <person name="Makkay A.M."/>
            <person name="Wheeler R."/>
            <person name="Ventosa A."/>
            <person name="Gogarten J.P."/>
            <person name="Papke R.T."/>
        </authorList>
    </citation>
    <scope>NUCLEOTIDE SEQUENCE [LARGE SCALE GENOMIC DNA]</scope>
    <source>
        <strain evidence="1 2">LD3</strain>
    </source>
</reference>
<protein>
    <recommendedName>
        <fullName evidence="3">DUF1102 domain-containing protein</fullName>
    </recommendedName>
</protein>